<comment type="caution">
    <text evidence="3">The sequence shown here is derived from an EMBL/GenBank/DDBJ whole genome shotgun (WGS) entry which is preliminary data.</text>
</comment>
<keyword evidence="1" id="KW-0488">Methylation</keyword>
<dbReference type="RefSeq" id="WP_425345745.1">
    <property type="nucleotide sequence ID" value="NZ_JBGUBD010000006.1"/>
</dbReference>
<evidence type="ECO:0000256" key="2">
    <source>
        <dbReference type="SAM" id="Phobius"/>
    </source>
</evidence>
<dbReference type="InterPro" id="IPR000983">
    <property type="entry name" value="Bac_GSPG_pilin"/>
</dbReference>
<dbReference type="EMBL" id="JBGUBD010000006">
    <property type="protein sequence ID" value="MFA9478820.1"/>
    <property type="molecule type" value="Genomic_DNA"/>
</dbReference>
<organism evidence="3 4">
    <name type="scientific">Natronomicrosphaera hydrolytica</name>
    <dbReference type="NCBI Taxonomy" id="3242702"/>
    <lineage>
        <taxon>Bacteria</taxon>
        <taxon>Pseudomonadati</taxon>
        <taxon>Planctomycetota</taxon>
        <taxon>Phycisphaerae</taxon>
        <taxon>Phycisphaerales</taxon>
        <taxon>Phycisphaeraceae</taxon>
        <taxon>Natronomicrosphaera</taxon>
    </lineage>
</organism>
<dbReference type="PANTHER" id="PTHR30093:SF2">
    <property type="entry name" value="TYPE II SECRETION SYSTEM PROTEIN H"/>
    <property type="match status" value="1"/>
</dbReference>
<dbReference type="PANTHER" id="PTHR30093">
    <property type="entry name" value="GENERAL SECRETION PATHWAY PROTEIN G"/>
    <property type="match status" value="1"/>
</dbReference>
<reference evidence="3 4" key="1">
    <citation type="submission" date="2024-08" db="EMBL/GenBank/DDBJ databases">
        <title>Whole-genome sequencing of halo(alkali)philic microorganisms from hypersaline lakes.</title>
        <authorList>
            <person name="Sorokin D.Y."/>
            <person name="Merkel A.Y."/>
            <person name="Messina E."/>
            <person name="Yakimov M."/>
        </authorList>
    </citation>
    <scope>NUCLEOTIDE SEQUENCE [LARGE SCALE GENOMIC DNA]</scope>
    <source>
        <strain evidence="3 4">AB-hyl4</strain>
    </source>
</reference>
<dbReference type="SUPFAM" id="SSF54523">
    <property type="entry name" value="Pili subunits"/>
    <property type="match status" value="1"/>
</dbReference>
<name>A0ABV4U5E6_9BACT</name>
<dbReference type="PRINTS" id="PR00813">
    <property type="entry name" value="BCTERIALGSPG"/>
</dbReference>
<dbReference type="InterPro" id="IPR045584">
    <property type="entry name" value="Pilin-like"/>
</dbReference>
<accession>A0ABV4U5E6</accession>
<keyword evidence="2" id="KW-1133">Transmembrane helix</keyword>
<evidence type="ECO:0000313" key="3">
    <source>
        <dbReference type="EMBL" id="MFA9478820.1"/>
    </source>
</evidence>
<evidence type="ECO:0000256" key="1">
    <source>
        <dbReference type="ARBA" id="ARBA00022481"/>
    </source>
</evidence>
<feature type="transmembrane region" description="Helical" evidence="2">
    <location>
        <begin position="12"/>
        <end position="38"/>
    </location>
</feature>
<dbReference type="Gene3D" id="3.30.700.10">
    <property type="entry name" value="Glycoprotein, Type 4 Pilin"/>
    <property type="match status" value="1"/>
</dbReference>
<sequence length="253" mass="28333">MSGICTLRRLQGPAFTLIELLVVISIIAILIAILLPALQAARGAAQSAVCMSNLRQMTLGTLMYAEDNQRQKPHFASEHGHPGPWLTYEGGYITTSIMHCPSILQSAPEDFDVQMRETYGIPHHHNAGFRDPNVQQEVQDLLVNHYTPSGAGILLRTIDLNRLEQLQDASRFMFFVDTVNAASGRQSYQWSRNTFDSGFFYRGIHLRHGGAANAAFHDGRAESMTPDRLLRFRRINVNLFSVRDDSLNIVVLP</sequence>
<evidence type="ECO:0000313" key="4">
    <source>
        <dbReference type="Proteomes" id="UP001575105"/>
    </source>
</evidence>
<proteinExistence type="predicted"/>
<protein>
    <submittedName>
        <fullName evidence="3">Type II secretion system protein</fullName>
    </submittedName>
</protein>
<keyword evidence="2" id="KW-0472">Membrane</keyword>
<gene>
    <name evidence="3" type="ORF">ACERK3_11000</name>
</gene>
<dbReference type="Proteomes" id="UP001575105">
    <property type="component" value="Unassembled WGS sequence"/>
</dbReference>
<dbReference type="InterPro" id="IPR012902">
    <property type="entry name" value="N_methyl_site"/>
</dbReference>
<dbReference type="NCBIfam" id="TIGR02532">
    <property type="entry name" value="IV_pilin_GFxxxE"/>
    <property type="match status" value="1"/>
</dbReference>
<keyword evidence="2" id="KW-0812">Transmembrane</keyword>
<keyword evidence="4" id="KW-1185">Reference proteome</keyword>